<reference evidence="2 3" key="1">
    <citation type="journal article" date="2015" name="Plant Cell">
        <title>Oil accumulation by the oleaginous diatom Fistulifera solaris as revealed by the genome and transcriptome.</title>
        <authorList>
            <person name="Tanaka T."/>
            <person name="Maeda Y."/>
            <person name="Veluchamy A."/>
            <person name="Tanaka M."/>
            <person name="Abida H."/>
            <person name="Marechal E."/>
            <person name="Bowler C."/>
            <person name="Muto M."/>
            <person name="Sunaga Y."/>
            <person name="Tanaka M."/>
            <person name="Yoshino T."/>
            <person name="Taniguchi T."/>
            <person name="Fukuda Y."/>
            <person name="Nemoto M."/>
            <person name="Matsumoto M."/>
            <person name="Wong P.S."/>
            <person name="Aburatani S."/>
            <person name="Fujibuchi W."/>
        </authorList>
    </citation>
    <scope>NUCLEOTIDE SEQUENCE [LARGE SCALE GENOMIC DNA]</scope>
    <source>
        <strain evidence="2 3">JPCC DA0580</strain>
    </source>
</reference>
<protein>
    <submittedName>
        <fullName evidence="2">Uncharacterized protein</fullName>
    </submittedName>
</protein>
<comment type="caution">
    <text evidence="2">The sequence shown here is derived from an EMBL/GenBank/DDBJ whole genome shotgun (WGS) entry which is preliminary data.</text>
</comment>
<dbReference type="InParanoid" id="A0A1Z5JHB3"/>
<sequence>MENVISKTNKTSSNLIMKLPQTLFYRCILVLLALTLASTAQSQPMSLFERMNLLCSDKNIPSGPPDDGPEDAPADPPTDCSRASAFETCTTKGDPCGRDGLCIRTYEGDAICATDSDASFCFGSSSCSNGEKCFNGLSSCSFFSFCVKEVS</sequence>
<accession>A0A1Z5JHB3</accession>
<feature type="region of interest" description="Disordered" evidence="1">
    <location>
        <begin position="58"/>
        <end position="80"/>
    </location>
</feature>
<proteinExistence type="predicted"/>
<evidence type="ECO:0000313" key="3">
    <source>
        <dbReference type="Proteomes" id="UP000198406"/>
    </source>
</evidence>
<organism evidence="2 3">
    <name type="scientific">Fistulifera solaris</name>
    <name type="common">Oleaginous diatom</name>
    <dbReference type="NCBI Taxonomy" id="1519565"/>
    <lineage>
        <taxon>Eukaryota</taxon>
        <taxon>Sar</taxon>
        <taxon>Stramenopiles</taxon>
        <taxon>Ochrophyta</taxon>
        <taxon>Bacillariophyta</taxon>
        <taxon>Bacillariophyceae</taxon>
        <taxon>Bacillariophycidae</taxon>
        <taxon>Naviculales</taxon>
        <taxon>Naviculaceae</taxon>
        <taxon>Fistulifera</taxon>
    </lineage>
</organism>
<dbReference type="AlphaFoldDB" id="A0A1Z5JHB3"/>
<evidence type="ECO:0000313" key="2">
    <source>
        <dbReference type="EMBL" id="GAX13397.1"/>
    </source>
</evidence>
<dbReference type="EMBL" id="BDSP01000064">
    <property type="protein sequence ID" value="GAX13397.1"/>
    <property type="molecule type" value="Genomic_DNA"/>
</dbReference>
<gene>
    <name evidence="2" type="ORF">FisN_9Lu023</name>
</gene>
<keyword evidence="3" id="KW-1185">Reference proteome</keyword>
<name>A0A1Z5JHB3_FISSO</name>
<evidence type="ECO:0000256" key="1">
    <source>
        <dbReference type="SAM" id="MobiDB-lite"/>
    </source>
</evidence>
<dbReference type="Proteomes" id="UP000198406">
    <property type="component" value="Unassembled WGS sequence"/>
</dbReference>